<evidence type="ECO:0000313" key="26">
    <source>
        <dbReference type="Proteomes" id="UP000831534"/>
    </source>
</evidence>
<comment type="subcellular location">
    <subcellularLocation>
        <location evidence="1 24">Cell inner membrane</location>
        <topology evidence="1 24">Multi-pass membrane protein</topology>
    </subcellularLocation>
</comment>
<evidence type="ECO:0000256" key="2">
    <source>
        <dbReference type="ARBA" id="ARBA00005967"/>
    </source>
</evidence>
<evidence type="ECO:0000256" key="17">
    <source>
        <dbReference type="ARBA" id="ARBA00023136"/>
    </source>
</evidence>
<comment type="cofactor">
    <cofactor evidence="23">
        <name>Mg(2+)</name>
        <dbReference type="ChEBI" id="CHEBI:18420"/>
    </cofactor>
    <text evidence="23">Mn(2+), Zn(2+), Cd(2+) and Co(2+) support activity to lesser extents.</text>
</comment>
<evidence type="ECO:0000256" key="3">
    <source>
        <dbReference type="ARBA" id="ARBA00012133"/>
    </source>
</evidence>
<evidence type="ECO:0000256" key="6">
    <source>
        <dbReference type="ARBA" id="ARBA00022516"/>
    </source>
</evidence>
<dbReference type="CDD" id="cd14264">
    <property type="entry name" value="DAGK_IM"/>
    <property type="match status" value="1"/>
</dbReference>
<keyword evidence="17 24" id="KW-0472">Membrane</keyword>
<evidence type="ECO:0000256" key="23">
    <source>
        <dbReference type="PIRSR" id="PIRSR600829-4"/>
    </source>
</evidence>
<feature type="binding site" evidence="22">
    <location>
        <position position="16"/>
    </location>
    <ligand>
        <name>ATP</name>
        <dbReference type="ChEBI" id="CHEBI:30616"/>
    </ligand>
</feature>
<dbReference type="EC" id="2.7.1.107" evidence="3 24"/>
<organism evidence="25 26">
    <name type="scientific">Conchiformibius kuhniae</name>
    <dbReference type="NCBI Taxonomy" id="211502"/>
    <lineage>
        <taxon>Bacteria</taxon>
        <taxon>Pseudomonadati</taxon>
        <taxon>Pseudomonadota</taxon>
        <taxon>Betaproteobacteria</taxon>
        <taxon>Neisseriales</taxon>
        <taxon>Neisseriaceae</taxon>
        <taxon>Conchiformibius</taxon>
    </lineage>
</organism>
<dbReference type="AlphaFoldDB" id="A0A8T9MZV3"/>
<comment type="caution">
    <text evidence="24">Lacks conserved residue(s) required for the propagation of feature annotation.</text>
</comment>
<keyword evidence="18" id="KW-0594">Phospholipid biosynthesis</keyword>
<dbReference type="GO" id="GO:0046872">
    <property type="term" value="F:metal ion binding"/>
    <property type="evidence" value="ECO:0007669"/>
    <property type="project" value="UniProtKB-KW"/>
</dbReference>
<keyword evidence="13 22" id="KW-0067">ATP-binding</keyword>
<evidence type="ECO:0000256" key="13">
    <source>
        <dbReference type="ARBA" id="ARBA00022840"/>
    </source>
</evidence>
<evidence type="ECO:0000256" key="4">
    <source>
        <dbReference type="ARBA" id="ARBA00017575"/>
    </source>
</evidence>
<evidence type="ECO:0000256" key="18">
    <source>
        <dbReference type="ARBA" id="ARBA00023209"/>
    </source>
</evidence>
<evidence type="ECO:0000256" key="8">
    <source>
        <dbReference type="ARBA" id="ARBA00022679"/>
    </source>
</evidence>
<reference evidence="25" key="1">
    <citation type="journal article" date="2022" name="Res Sq">
        <title>Evolution of multicellular longitudinally dividing oral cavity symbionts (Neisseriaceae).</title>
        <authorList>
            <person name="Nyongesa S."/>
            <person name="Weber P."/>
            <person name="Bernet E."/>
            <person name="Pullido F."/>
            <person name="Nieckarz M."/>
            <person name="Delaby M."/>
            <person name="Nieves C."/>
            <person name="Viehboeck T."/>
            <person name="Krause N."/>
            <person name="Rivera-Millot A."/>
            <person name="Nakamura A."/>
            <person name="Vischer N."/>
            <person name="VanNieuwenhze M."/>
            <person name="Brun Y."/>
            <person name="Cava F."/>
            <person name="Bulgheresi S."/>
            <person name="Veyrier F."/>
        </authorList>
    </citation>
    <scope>NUCLEOTIDE SEQUENCE</scope>
    <source>
        <strain evidence="25">17694</strain>
    </source>
</reference>
<evidence type="ECO:0000256" key="9">
    <source>
        <dbReference type="ARBA" id="ARBA00022692"/>
    </source>
</evidence>
<gene>
    <name evidence="25" type="ORF">LVJ77_00720</name>
</gene>
<feature type="binding site" evidence="21">
    <location>
        <position position="69"/>
    </location>
    <ligand>
        <name>substrate</name>
    </ligand>
</feature>
<keyword evidence="12 24" id="KW-0418">Kinase</keyword>
<evidence type="ECO:0000256" key="7">
    <source>
        <dbReference type="ARBA" id="ARBA00022519"/>
    </source>
</evidence>
<comment type="function">
    <text evidence="24">Catalyzes the ATP-dependent phosphorylation of sn-l,2-diacylglycerol (DAG) to phosphatidic acid. Involved in the recycling of diacylglycerol produced as a by-product during membrane-derived oligosaccharide (MDO) biosynthesis.</text>
</comment>
<name>A0A8T9MZV3_9NEIS</name>
<reference evidence="25" key="2">
    <citation type="submission" date="2024-09" db="EMBL/GenBank/DDBJ databases">
        <authorList>
            <person name="Veyrier F.J."/>
        </authorList>
    </citation>
    <scope>NUCLEOTIDE SEQUENCE</scope>
    <source>
        <strain evidence="25">17694</strain>
    </source>
</reference>
<evidence type="ECO:0000256" key="11">
    <source>
        <dbReference type="ARBA" id="ARBA00022741"/>
    </source>
</evidence>
<evidence type="ECO:0000256" key="21">
    <source>
        <dbReference type="PIRSR" id="PIRSR600829-2"/>
    </source>
</evidence>
<dbReference type="PANTHER" id="PTHR34299">
    <property type="entry name" value="DIACYLGLYCEROL KINASE"/>
    <property type="match status" value="1"/>
</dbReference>
<evidence type="ECO:0000256" key="19">
    <source>
        <dbReference type="ARBA" id="ARBA00023264"/>
    </source>
</evidence>
<feature type="binding site" evidence="21">
    <location>
        <position position="9"/>
    </location>
    <ligand>
        <name>substrate</name>
    </ligand>
</feature>
<keyword evidence="7 24" id="KW-0997">Cell inner membrane</keyword>
<evidence type="ECO:0000256" key="1">
    <source>
        <dbReference type="ARBA" id="ARBA00004429"/>
    </source>
</evidence>
<evidence type="ECO:0000256" key="22">
    <source>
        <dbReference type="PIRSR" id="PIRSR600829-3"/>
    </source>
</evidence>
<keyword evidence="19 24" id="KW-1208">Phospholipid metabolism</keyword>
<feature type="binding site" evidence="23">
    <location>
        <position position="28"/>
    </location>
    <ligand>
        <name>a divalent metal cation</name>
        <dbReference type="ChEBI" id="CHEBI:60240"/>
    </ligand>
</feature>
<dbReference type="GO" id="GO:0005886">
    <property type="term" value="C:plasma membrane"/>
    <property type="evidence" value="ECO:0007669"/>
    <property type="project" value="UniProtKB-SubCell"/>
</dbReference>
<feature type="binding site" evidence="22">
    <location>
        <position position="28"/>
    </location>
    <ligand>
        <name>ATP</name>
        <dbReference type="ChEBI" id="CHEBI:30616"/>
    </ligand>
</feature>
<keyword evidence="10 23" id="KW-0479">Metal-binding</keyword>
<feature type="binding site" evidence="22">
    <location>
        <position position="9"/>
    </location>
    <ligand>
        <name>ATP</name>
        <dbReference type="ChEBI" id="CHEBI:30616"/>
    </ligand>
</feature>
<keyword evidence="6" id="KW-0444">Lipid biosynthesis</keyword>
<evidence type="ECO:0000313" key="25">
    <source>
        <dbReference type="EMBL" id="UOP05732.1"/>
    </source>
</evidence>
<dbReference type="GO" id="GO:0005524">
    <property type="term" value="F:ATP binding"/>
    <property type="evidence" value="ECO:0007669"/>
    <property type="project" value="UniProtKB-KW"/>
</dbReference>
<evidence type="ECO:0000256" key="24">
    <source>
        <dbReference type="RuleBase" id="RU363065"/>
    </source>
</evidence>
<dbReference type="Pfam" id="PF01219">
    <property type="entry name" value="DAGK_prokar"/>
    <property type="match status" value="1"/>
</dbReference>
<feature type="binding site" evidence="21">
    <location>
        <position position="98"/>
    </location>
    <ligand>
        <name>substrate</name>
    </ligand>
</feature>
<proteinExistence type="inferred from homology"/>
<keyword evidence="5" id="KW-1003">Cell membrane</keyword>
<dbReference type="InterPro" id="IPR000829">
    <property type="entry name" value="DAGK"/>
</dbReference>
<evidence type="ECO:0000256" key="12">
    <source>
        <dbReference type="ARBA" id="ARBA00022777"/>
    </source>
</evidence>
<dbReference type="RefSeq" id="WP_169718738.1">
    <property type="nucleotide sequence ID" value="NZ_CP091521.1"/>
</dbReference>
<comment type="similarity">
    <text evidence="2 24">Belongs to the bacterial diacylglycerol kinase family.</text>
</comment>
<feature type="binding site" evidence="23">
    <location>
        <position position="76"/>
    </location>
    <ligand>
        <name>a divalent metal cation</name>
        <dbReference type="ChEBI" id="CHEBI:60240"/>
    </ligand>
</feature>
<keyword evidence="15 24" id="KW-1133">Transmembrane helix</keyword>
<feature type="binding site" evidence="22">
    <location>
        <begin position="94"/>
        <end position="95"/>
    </location>
    <ligand>
        <name>ATP</name>
        <dbReference type="ChEBI" id="CHEBI:30616"/>
    </ligand>
</feature>
<accession>A0A8T9MZV3</accession>
<protein>
    <recommendedName>
        <fullName evidence="4 24">Diacylglycerol kinase</fullName>
        <ecNumber evidence="3 24">2.7.1.107</ecNumber>
    </recommendedName>
</protein>
<feature type="binding site" evidence="22">
    <location>
        <position position="76"/>
    </location>
    <ligand>
        <name>ATP</name>
        <dbReference type="ChEBI" id="CHEBI:30616"/>
    </ligand>
</feature>
<dbReference type="KEGG" id="ckh:LVJ77_00720"/>
<dbReference type="InterPro" id="IPR036945">
    <property type="entry name" value="DAGK_sf"/>
</dbReference>
<dbReference type="PANTHER" id="PTHR34299:SF1">
    <property type="entry name" value="DIACYLGLYCEROL KINASE"/>
    <property type="match status" value="1"/>
</dbReference>
<dbReference type="GO" id="GO:0004143">
    <property type="term" value="F:ATP-dependent diacylglycerol kinase activity"/>
    <property type="evidence" value="ECO:0007669"/>
    <property type="project" value="UniProtKB-EC"/>
</dbReference>
<dbReference type="GO" id="GO:0006654">
    <property type="term" value="P:phosphatidic acid biosynthetic process"/>
    <property type="evidence" value="ECO:0007669"/>
    <property type="project" value="InterPro"/>
</dbReference>
<sequence>MKSKSGCKRLFAAIGYSADGIRAAYRHEAGFRQLLALHGVLLLAVWCFDFDTSTRIILIAVSFLSLAVELLNTGIETVVDYISLEKHPLAKRAKDVGSAAQWLVLLMILIVWLTAWLG</sequence>
<dbReference type="InterPro" id="IPR033718">
    <property type="entry name" value="DAGK_prok"/>
</dbReference>
<keyword evidence="16 24" id="KW-0443">Lipid metabolism</keyword>
<evidence type="ECO:0000256" key="16">
    <source>
        <dbReference type="ARBA" id="ARBA00023098"/>
    </source>
</evidence>
<dbReference type="EMBL" id="CP091521">
    <property type="protein sequence ID" value="UOP05732.1"/>
    <property type="molecule type" value="Genomic_DNA"/>
</dbReference>
<feature type="active site" description="Proton acceptor" evidence="20">
    <location>
        <position position="69"/>
    </location>
</feature>
<evidence type="ECO:0000256" key="20">
    <source>
        <dbReference type="PIRSR" id="PIRSR600829-1"/>
    </source>
</evidence>
<evidence type="ECO:0000256" key="14">
    <source>
        <dbReference type="ARBA" id="ARBA00022842"/>
    </source>
</evidence>
<dbReference type="Gene3D" id="1.10.287.3610">
    <property type="match status" value="1"/>
</dbReference>
<feature type="binding site" evidence="21">
    <location>
        <position position="55"/>
    </location>
    <ligand>
        <name>substrate</name>
    </ligand>
</feature>
<keyword evidence="11 22" id="KW-0547">Nucleotide-binding</keyword>
<feature type="transmembrane region" description="Helical" evidence="24">
    <location>
        <begin position="57"/>
        <end position="79"/>
    </location>
</feature>
<feature type="binding site" evidence="22">
    <location>
        <begin position="85"/>
        <end position="87"/>
    </location>
    <ligand>
        <name>ATP</name>
        <dbReference type="ChEBI" id="CHEBI:30616"/>
    </ligand>
</feature>
<keyword evidence="26" id="KW-1185">Reference proteome</keyword>
<feature type="transmembrane region" description="Helical" evidence="24">
    <location>
        <begin position="99"/>
        <end position="117"/>
    </location>
</feature>
<keyword evidence="8 24" id="KW-0808">Transferase</keyword>
<dbReference type="Proteomes" id="UP000831534">
    <property type="component" value="Chromosome"/>
</dbReference>
<evidence type="ECO:0000256" key="10">
    <source>
        <dbReference type="ARBA" id="ARBA00022723"/>
    </source>
</evidence>
<keyword evidence="14 23" id="KW-0460">Magnesium</keyword>
<comment type="catalytic activity">
    <reaction evidence="24">
        <text>a 1,2-diacyl-sn-glycerol + ATP = a 1,2-diacyl-sn-glycero-3-phosphate + ADP + H(+)</text>
        <dbReference type="Rhea" id="RHEA:10272"/>
        <dbReference type="ChEBI" id="CHEBI:15378"/>
        <dbReference type="ChEBI" id="CHEBI:17815"/>
        <dbReference type="ChEBI" id="CHEBI:30616"/>
        <dbReference type="ChEBI" id="CHEBI:58608"/>
        <dbReference type="ChEBI" id="CHEBI:456216"/>
        <dbReference type="EC" id="2.7.1.107"/>
    </reaction>
</comment>
<evidence type="ECO:0000256" key="15">
    <source>
        <dbReference type="ARBA" id="ARBA00022989"/>
    </source>
</evidence>
<evidence type="ECO:0000256" key="5">
    <source>
        <dbReference type="ARBA" id="ARBA00022475"/>
    </source>
</evidence>
<keyword evidence="9 24" id="KW-0812">Transmembrane</keyword>